<dbReference type="EMBL" id="CP073078">
    <property type="protein sequence ID" value="QUD88675.1"/>
    <property type="molecule type" value="Genomic_DNA"/>
</dbReference>
<gene>
    <name evidence="2" type="ORF">KCG34_01955</name>
</gene>
<evidence type="ECO:0000256" key="1">
    <source>
        <dbReference type="SAM" id="SignalP"/>
    </source>
</evidence>
<sequence length="368" mass="39448">MRIFVVAAALCLAVTAPPPASAADSAPQAPPETIWRDAPDGGLEHLQSGLACPRSLGEYDRRTAFVFDNFGLDVGCDYQAREASVTLYLTRRTQGGLDEAMAEAKRELVQFGAADNPQLLTEQRYDEAGHAWTTALYAKDGGRHSGIWMTDLYGWTLEYRATYSLAVESQVQADLKAFTAQIASTAGTRLALCAKPAPPERHGAAAPATKDDSATSLMDALVGAAAIQTAVQDKHAKPKPVLWCVERPLKIEGHGALYWRGVDETGADARTDQVTALTIKTTPGLTVTPDTMGGLIEALGKKDGDDAPPRWVAVLEAKSQSTIFGYFNGRPTPEVLAELFGRIMAGKAKPLASYDASRKNITITMPKE</sequence>
<proteinExistence type="predicted"/>
<name>A0A975G0I4_9CAUL</name>
<dbReference type="RefSeq" id="WP_211938725.1">
    <property type="nucleotide sequence ID" value="NZ_CP073078.1"/>
</dbReference>
<protein>
    <submittedName>
        <fullName evidence="2">Uncharacterized protein</fullName>
    </submittedName>
</protein>
<dbReference type="Proteomes" id="UP000676409">
    <property type="component" value="Chromosome"/>
</dbReference>
<evidence type="ECO:0000313" key="3">
    <source>
        <dbReference type="Proteomes" id="UP000676409"/>
    </source>
</evidence>
<reference evidence="2" key="1">
    <citation type="submission" date="2021-04" db="EMBL/GenBank/DDBJ databases">
        <title>The complete genome sequence of Caulobacter sp. S6.</title>
        <authorList>
            <person name="Tang Y."/>
            <person name="Ouyang W."/>
            <person name="Liu Q."/>
            <person name="Huang B."/>
            <person name="Guo Z."/>
            <person name="Lei P."/>
        </authorList>
    </citation>
    <scope>NUCLEOTIDE SEQUENCE</scope>
    <source>
        <strain evidence="2">S6</strain>
    </source>
</reference>
<dbReference type="AlphaFoldDB" id="A0A975G0I4"/>
<organism evidence="2 3">
    <name type="scientific">Phenylobacterium montanum</name>
    <dbReference type="NCBI Taxonomy" id="2823693"/>
    <lineage>
        <taxon>Bacteria</taxon>
        <taxon>Pseudomonadati</taxon>
        <taxon>Pseudomonadota</taxon>
        <taxon>Alphaproteobacteria</taxon>
        <taxon>Caulobacterales</taxon>
        <taxon>Caulobacteraceae</taxon>
        <taxon>Phenylobacterium</taxon>
    </lineage>
</organism>
<feature type="chain" id="PRO_5037929944" evidence="1">
    <location>
        <begin position="23"/>
        <end position="368"/>
    </location>
</feature>
<accession>A0A975G0I4</accession>
<evidence type="ECO:0000313" key="2">
    <source>
        <dbReference type="EMBL" id="QUD88675.1"/>
    </source>
</evidence>
<feature type="signal peptide" evidence="1">
    <location>
        <begin position="1"/>
        <end position="22"/>
    </location>
</feature>
<keyword evidence="1" id="KW-0732">Signal</keyword>
<dbReference type="KEGG" id="caul:KCG34_01955"/>
<keyword evidence="3" id="KW-1185">Reference proteome</keyword>